<dbReference type="Proteomes" id="UP001485301">
    <property type="component" value="Chromosome"/>
</dbReference>
<proteinExistence type="predicted"/>
<accession>A0ACD5BYU5</accession>
<dbReference type="EMBL" id="CP151087">
    <property type="protein sequence ID" value="WZN54674.1"/>
    <property type="molecule type" value="Genomic_DNA"/>
</dbReference>
<reference evidence="1" key="1">
    <citation type="submission" date="2024-04" db="EMBL/GenBank/DDBJ databases">
        <title>Complete genome sequence of Sphingobacterium thalpophiium BAA-1094.</title>
        <authorList>
            <person name="Adaikpoh B.I."/>
        </authorList>
    </citation>
    <scope>NUCLEOTIDE SEQUENCE</scope>
    <source>
        <strain evidence="1">BAA-1094</strain>
    </source>
</reference>
<name>A0ACD5BYU5_9SPHI</name>
<sequence length="204" mass="23391">MKKYLLLTSILISLMSCQRDRLEKEPNTKKPKSSFNLAMLKKFTKAKSIEEKALFAKKAGTKANVSNAPENGSVMDQLLWDYAVKEVVNDTKYSYLIPLTGGILTDKIADYIADKGYRMINFYSDQNQQNVYARLREYRPRPSYIDSLCQVKNISMTNYDYTEYQQVLANEKFDGHIVVFNLDGKAFKLIKVSMGKVGDVLTYN</sequence>
<protein>
    <submittedName>
        <fullName evidence="1">Uncharacterized protein</fullName>
    </submittedName>
</protein>
<evidence type="ECO:0000313" key="1">
    <source>
        <dbReference type="EMBL" id="WZN54674.1"/>
    </source>
</evidence>
<evidence type="ECO:0000313" key="2">
    <source>
        <dbReference type="Proteomes" id="UP001485301"/>
    </source>
</evidence>
<keyword evidence="2" id="KW-1185">Reference proteome</keyword>
<gene>
    <name evidence="1" type="ORF">AACH28_18805</name>
</gene>
<organism evidence="1 2">
    <name type="scientific">Sphingobacterium thalpophilum</name>
    <dbReference type="NCBI Taxonomy" id="259"/>
    <lineage>
        <taxon>Bacteria</taxon>
        <taxon>Pseudomonadati</taxon>
        <taxon>Bacteroidota</taxon>
        <taxon>Sphingobacteriia</taxon>
        <taxon>Sphingobacteriales</taxon>
        <taxon>Sphingobacteriaceae</taxon>
        <taxon>Sphingobacterium</taxon>
    </lineage>
</organism>